<protein>
    <submittedName>
        <fullName evidence="1">Phosphatidylinositol transfer protein</fullName>
    </submittedName>
    <submittedName>
        <fullName evidence="3">Phosphatidylinositol_transfer protein</fullName>
    </submittedName>
</protein>
<evidence type="ECO:0000313" key="3">
    <source>
        <dbReference type="EMBL" id="CAL6011102.1"/>
    </source>
</evidence>
<evidence type="ECO:0000313" key="2">
    <source>
        <dbReference type="EMBL" id="CAI9970485.1"/>
    </source>
</evidence>
<dbReference type="EMBL" id="CATOUU010001074">
    <property type="protein sequence ID" value="CAI9970485.1"/>
    <property type="molecule type" value="Genomic_DNA"/>
</dbReference>
<dbReference type="EMBL" id="CAXDID020000122">
    <property type="protein sequence ID" value="CAL6032284.1"/>
    <property type="molecule type" value="Genomic_DNA"/>
</dbReference>
<evidence type="ECO:0000313" key="4">
    <source>
        <dbReference type="EMBL" id="CAL6032284.1"/>
    </source>
</evidence>
<keyword evidence="5" id="KW-1185">Reference proteome</keyword>
<accession>A0AA86PIV6</accession>
<dbReference type="Proteomes" id="UP001642409">
    <property type="component" value="Unassembled WGS sequence"/>
</dbReference>
<dbReference type="InterPro" id="IPR023393">
    <property type="entry name" value="START-like_dom_sf"/>
</dbReference>
<sequence length="222" mass="25849">MRYIVLCYKLPISFDKFKIASQYMFIQSIKSYNAQNNMYELVESRISPTELYTFARIHTSHYPSVIIRKLLPKGCETSEQTSTVTWPVTRTVYFTPNRPSIGTSELMTSVHQEKLEGVPEYFEQYLNGNKYQLFDFDFSSGKSESCFVYKLAKFEVNIFGGSLIERIAIRTLKSVFKTTYVNLINAREQWENLTEEDLPEIYKGDIVRAVTIEIEDIQELGE</sequence>
<dbReference type="SUPFAM" id="SSF55961">
    <property type="entry name" value="Bet v1-like"/>
    <property type="match status" value="1"/>
</dbReference>
<dbReference type="AlphaFoldDB" id="A0AA86PIV6"/>
<comment type="caution">
    <text evidence="1">The sequence shown here is derived from an EMBL/GenBank/DDBJ whole genome shotgun (WGS) entry which is preliminary data.</text>
</comment>
<organism evidence="1">
    <name type="scientific">Hexamita inflata</name>
    <dbReference type="NCBI Taxonomy" id="28002"/>
    <lineage>
        <taxon>Eukaryota</taxon>
        <taxon>Metamonada</taxon>
        <taxon>Diplomonadida</taxon>
        <taxon>Hexamitidae</taxon>
        <taxon>Hexamitinae</taxon>
        <taxon>Hexamita</taxon>
    </lineage>
</organism>
<reference evidence="3 5" key="2">
    <citation type="submission" date="2024-07" db="EMBL/GenBank/DDBJ databases">
        <authorList>
            <person name="Akdeniz Z."/>
        </authorList>
    </citation>
    <scope>NUCLEOTIDE SEQUENCE [LARGE SCALE GENOMIC DNA]</scope>
</reference>
<dbReference type="EMBL" id="CAXDID020000063">
    <property type="protein sequence ID" value="CAL6011102.1"/>
    <property type="molecule type" value="Genomic_DNA"/>
</dbReference>
<dbReference type="EMBL" id="CATOUU010000664">
    <property type="protein sequence ID" value="CAI9939293.1"/>
    <property type="molecule type" value="Genomic_DNA"/>
</dbReference>
<evidence type="ECO:0000313" key="1">
    <source>
        <dbReference type="EMBL" id="CAI9939293.1"/>
    </source>
</evidence>
<dbReference type="Gene3D" id="3.30.530.20">
    <property type="match status" value="1"/>
</dbReference>
<name>A0AA86PIV6_9EUKA</name>
<proteinExistence type="predicted"/>
<gene>
    <name evidence="3" type="ORF">HINF_LOCUS22480</name>
    <name evidence="1" type="ORF">HINF_LOCUS26938</name>
    <name evidence="4" type="ORF">HINF_LOCUS34410</name>
    <name evidence="2" type="ORF">HINF_LOCUS58130</name>
</gene>
<reference evidence="1" key="1">
    <citation type="submission" date="2023-06" db="EMBL/GenBank/DDBJ databases">
        <authorList>
            <person name="Kurt Z."/>
        </authorList>
    </citation>
    <scope>NUCLEOTIDE SEQUENCE</scope>
</reference>
<evidence type="ECO:0000313" key="5">
    <source>
        <dbReference type="Proteomes" id="UP001642409"/>
    </source>
</evidence>